<feature type="transmembrane region" description="Helical" evidence="10">
    <location>
        <begin position="184"/>
        <end position="201"/>
    </location>
</feature>
<accession>A0A8J2M6X7</accession>
<comment type="caution">
    <text evidence="11">The sequence shown here is derived from an EMBL/GenBank/DDBJ whole genome shotgun (WGS) entry which is preliminary data.</text>
</comment>
<comment type="similarity">
    <text evidence="7 9">Belongs to the MPDU1 (TC 2.A.43.3) family.</text>
</comment>
<dbReference type="AlphaFoldDB" id="A0A8J2M6X7"/>
<dbReference type="InterPro" id="IPR016817">
    <property type="entry name" value="MannP-dilichol_defect-1"/>
</dbReference>
<keyword evidence="5 9" id="KW-1133">Transmembrane helix</keyword>
<feature type="transmembrane region" description="Helical" evidence="10">
    <location>
        <begin position="40"/>
        <end position="61"/>
    </location>
</feature>
<evidence type="ECO:0000256" key="4">
    <source>
        <dbReference type="ARBA" id="ARBA00022737"/>
    </source>
</evidence>
<evidence type="ECO:0000256" key="1">
    <source>
        <dbReference type="ARBA" id="ARBA00004141"/>
    </source>
</evidence>
<evidence type="ECO:0000256" key="7">
    <source>
        <dbReference type="ARBA" id="ARBA00038475"/>
    </source>
</evidence>
<keyword evidence="3 9" id="KW-0812">Transmembrane</keyword>
<evidence type="ECO:0000256" key="3">
    <source>
        <dbReference type="ARBA" id="ARBA00022692"/>
    </source>
</evidence>
<evidence type="ECO:0000313" key="11">
    <source>
        <dbReference type="EMBL" id="CAG9536494.1"/>
    </source>
</evidence>
<keyword evidence="6 9" id="KW-0472">Membrane</keyword>
<keyword evidence="4" id="KW-0677">Repeat</keyword>
<dbReference type="Pfam" id="PF04193">
    <property type="entry name" value="PQ-loop"/>
    <property type="match status" value="2"/>
</dbReference>
<evidence type="ECO:0000256" key="9">
    <source>
        <dbReference type="PIRNR" id="PIRNR023381"/>
    </source>
</evidence>
<evidence type="ECO:0000256" key="6">
    <source>
        <dbReference type="ARBA" id="ARBA00023136"/>
    </source>
</evidence>
<evidence type="ECO:0000256" key="2">
    <source>
        <dbReference type="ARBA" id="ARBA00022448"/>
    </source>
</evidence>
<feature type="transmembrane region" description="Helical" evidence="10">
    <location>
        <begin position="105"/>
        <end position="122"/>
    </location>
</feature>
<feature type="transmembrane region" description="Helical" evidence="10">
    <location>
        <begin position="154"/>
        <end position="172"/>
    </location>
</feature>
<dbReference type="PIRSF" id="PIRSF023381">
    <property type="entry name" value="MannP-dilichol_defect-1p"/>
    <property type="match status" value="1"/>
</dbReference>
<feature type="transmembrane region" description="Helical" evidence="10">
    <location>
        <begin position="129"/>
        <end position="148"/>
    </location>
</feature>
<dbReference type="FunFam" id="1.20.1280.290:FF:000006">
    <property type="entry name" value="mannose-P-dolichol utilization defect 1 protein"/>
    <property type="match status" value="1"/>
</dbReference>
<keyword evidence="12" id="KW-1185">Reference proteome</keyword>
<evidence type="ECO:0000313" key="12">
    <source>
        <dbReference type="Proteomes" id="UP000746747"/>
    </source>
</evidence>
<feature type="transmembrane region" description="Helical" evidence="10">
    <location>
        <begin position="213"/>
        <end position="234"/>
    </location>
</feature>
<evidence type="ECO:0000256" key="10">
    <source>
        <dbReference type="SAM" id="Phobius"/>
    </source>
</evidence>
<dbReference type="Gene3D" id="1.20.1280.290">
    <property type="match status" value="2"/>
</dbReference>
<dbReference type="PANTHER" id="PTHR12226">
    <property type="entry name" value="MANNOSE-P-DOLICHOL UTILIZATION DEFECT 1 LEC35 -RELATED"/>
    <property type="match status" value="1"/>
</dbReference>
<evidence type="ECO:0000256" key="5">
    <source>
        <dbReference type="ARBA" id="ARBA00022989"/>
    </source>
</evidence>
<evidence type="ECO:0000256" key="8">
    <source>
        <dbReference type="ARBA" id="ARBA00067517"/>
    </source>
</evidence>
<keyword evidence="2" id="KW-0813">Transport</keyword>
<dbReference type="OrthoDB" id="271506at2759"/>
<dbReference type="GO" id="GO:0009312">
    <property type="term" value="P:oligosaccharide biosynthetic process"/>
    <property type="evidence" value="ECO:0007669"/>
    <property type="project" value="TreeGrafter"/>
</dbReference>
<dbReference type="InterPro" id="IPR006603">
    <property type="entry name" value="PQ-loop_rpt"/>
</dbReference>
<dbReference type="Proteomes" id="UP000746747">
    <property type="component" value="Unassembled WGS sequence"/>
</dbReference>
<dbReference type="SMART" id="SM00679">
    <property type="entry name" value="CTNS"/>
    <property type="match status" value="2"/>
</dbReference>
<gene>
    <name evidence="11" type="ORF">CJOHNSTONI_LOCUS6406</name>
</gene>
<dbReference type="PANTHER" id="PTHR12226:SF2">
    <property type="entry name" value="MANNOSE-P-DOLICHOL UTILIZATION DEFECT 1 PROTEIN"/>
    <property type="match status" value="1"/>
</dbReference>
<name>A0A8J2M6X7_9BILA</name>
<organism evidence="11 12">
    <name type="scientific">Cercopithifilaria johnstoni</name>
    <dbReference type="NCBI Taxonomy" id="2874296"/>
    <lineage>
        <taxon>Eukaryota</taxon>
        <taxon>Metazoa</taxon>
        <taxon>Ecdysozoa</taxon>
        <taxon>Nematoda</taxon>
        <taxon>Chromadorea</taxon>
        <taxon>Rhabditida</taxon>
        <taxon>Spirurina</taxon>
        <taxon>Spiruromorpha</taxon>
        <taxon>Filarioidea</taxon>
        <taxon>Onchocercidae</taxon>
        <taxon>Cercopithifilaria</taxon>
    </lineage>
</organism>
<sequence length="244" mass="27641">MKDLILSKANQLLHFVFPNRCYELMLLKHDFLHQECISMVMSRLLGLGITLGSLLIFIPQILKIQFAQSGEGISLSSQLLGLFGCFAVTSYSYTKGYVFSQWGDSFFVTIQMIIIIIQILWFSSRQTHAAIFLAFCWTISCAVMGQYIPIDVFALLQAITIPVVIIAKFLQIRANYQQQNTGQLSMISVFLQFAGCLARIFTSLQETGDQLVIINYIIATLLNGIISFQFLLYWSNVEMKKKVS</sequence>
<reference evidence="11" key="1">
    <citation type="submission" date="2021-09" db="EMBL/GenBank/DDBJ databases">
        <authorList>
            <consortium name="Pathogen Informatics"/>
        </authorList>
    </citation>
    <scope>NUCLEOTIDE SEQUENCE</scope>
</reference>
<dbReference type="GO" id="GO:0016020">
    <property type="term" value="C:membrane"/>
    <property type="evidence" value="ECO:0007669"/>
    <property type="project" value="UniProtKB-SubCell"/>
</dbReference>
<dbReference type="EMBL" id="CAKAEH010001458">
    <property type="protein sequence ID" value="CAG9536494.1"/>
    <property type="molecule type" value="Genomic_DNA"/>
</dbReference>
<protein>
    <recommendedName>
        <fullName evidence="8 9">Mannose-P-dolichol utilization defect 1 protein homolog</fullName>
    </recommendedName>
</protein>
<comment type="subcellular location">
    <subcellularLocation>
        <location evidence="1 9">Membrane</location>
        <topology evidence="1 9">Multi-pass membrane protein</topology>
    </subcellularLocation>
</comment>
<proteinExistence type="inferred from homology"/>